<protein>
    <submittedName>
        <fullName evidence="2">Cell surface antigen I/II</fullName>
    </submittedName>
</protein>
<feature type="compositionally biased region" description="Pro residues" evidence="1">
    <location>
        <begin position="18"/>
        <end position="43"/>
    </location>
</feature>
<gene>
    <name evidence="2" type="primary">spaP</name>
    <name evidence="2" type="ORF">CA13_28940</name>
</gene>
<dbReference type="EMBL" id="SJPJ01000001">
    <property type="protein sequence ID" value="TWT81441.1"/>
    <property type="molecule type" value="Genomic_DNA"/>
</dbReference>
<keyword evidence="3" id="KW-1185">Reference proteome</keyword>
<comment type="caution">
    <text evidence="2">The sequence shown here is derived from an EMBL/GenBank/DDBJ whole genome shotgun (WGS) entry which is preliminary data.</text>
</comment>
<sequence length="151" mass="16445">MATPCKPASNRCSAETPTTPPTRTPPTRTPPICTPPTRTPPTCTPTSWTPPTRTPPTCTPTSWTPPTCTPATCTPASWPSALCHRRSRQRHVRLRLLPLHLPRHRYGGQRPELSILVRYGTDLTAWTPAVHGENGVVILATGNDFGTNPGR</sequence>
<name>A0A5C5Z3K8_9BACT</name>
<accession>A0A5C5Z3K8</accession>
<proteinExistence type="predicted"/>
<reference evidence="2 3" key="1">
    <citation type="submission" date="2019-02" db="EMBL/GenBank/DDBJ databases">
        <title>Deep-cultivation of Planctomycetes and their phenomic and genomic characterization uncovers novel biology.</title>
        <authorList>
            <person name="Wiegand S."/>
            <person name="Jogler M."/>
            <person name="Boedeker C."/>
            <person name="Pinto D."/>
            <person name="Vollmers J."/>
            <person name="Rivas-Marin E."/>
            <person name="Kohn T."/>
            <person name="Peeters S.H."/>
            <person name="Heuer A."/>
            <person name="Rast P."/>
            <person name="Oberbeckmann S."/>
            <person name="Bunk B."/>
            <person name="Jeske O."/>
            <person name="Meyerdierks A."/>
            <person name="Storesund J.E."/>
            <person name="Kallscheuer N."/>
            <person name="Luecker S."/>
            <person name="Lage O.M."/>
            <person name="Pohl T."/>
            <person name="Merkel B.J."/>
            <person name="Hornburger P."/>
            <person name="Mueller R.-W."/>
            <person name="Bruemmer F."/>
            <person name="Labrenz M."/>
            <person name="Spormann A.M."/>
            <person name="Op Den Camp H."/>
            <person name="Overmann J."/>
            <person name="Amann R."/>
            <person name="Jetten M.S.M."/>
            <person name="Mascher T."/>
            <person name="Medema M.H."/>
            <person name="Devos D.P."/>
            <person name="Kaster A.-K."/>
            <person name="Ovreas L."/>
            <person name="Rohde M."/>
            <person name="Galperin M.Y."/>
            <person name="Jogler C."/>
        </authorList>
    </citation>
    <scope>NUCLEOTIDE SEQUENCE [LARGE SCALE GENOMIC DNA]</scope>
    <source>
        <strain evidence="2 3">CA13</strain>
    </source>
</reference>
<dbReference type="AlphaFoldDB" id="A0A5C5Z3K8"/>
<feature type="region of interest" description="Disordered" evidence="1">
    <location>
        <begin position="1"/>
        <end position="62"/>
    </location>
</feature>
<evidence type="ECO:0000313" key="3">
    <source>
        <dbReference type="Proteomes" id="UP000315010"/>
    </source>
</evidence>
<evidence type="ECO:0000313" key="2">
    <source>
        <dbReference type="EMBL" id="TWT81441.1"/>
    </source>
</evidence>
<organism evidence="2 3">
    <name type="scientific">Novipirellula herctigrandis</name>
    <dbReference type="NCBI Taxonomy" id="2527986"/>
    <lineage>
        <taxon>Bacteria</taxon>
        <taxon>Pseudomonadati</taxon>
        <taxon>Planctomycetota</taxon>
        <taxon>Planctomycetia</taxon>
        <taxon>Pirellulales</taxon>
        <taxon>Pirellulaceae</taxon>
        <taxon>Novipirellula</taxon>
    </lineage>
</organism>
<evidence type="ECO:0000256" key="1">
    <source>
        <dbReference type="SAM" id="MobiDB-lite"/>
    </source>
</evidence>
<dbReference type="Proteomes" id="UP000315010">
    <property type="component" value="Unassembled WGS sequence"/>
</dbReference>